<name>A0A1F4VLI2_UNCKA</name>
<reference evidence="1 2" key="1">
    <citation type="journal article" date="2016" name="Nat. Commun.">
        <title>Thousands of microbial genomes shed light on interconnected biogeochemical processes in an aquifer system.</title>
        <authorList>
            <person name="Anantharaman K."/>
            <person name="Brown C.T."/>
            <person name="Hug L.A."/>
            <person name="Sharon I."/>
            <person name="Castelle C.J."/>
            <person name="Probst A.J."/>
            <person name="Thomas B.C."/>
            <person name="Singh A."/>
            <person name="Wilkins M.J."/>
            <person name="Karaoz U."/>
            <person name="Brodie E.L."/>
            <person name="Williams K.H."/>
            <person name="Hubbard S.S."/>
            <person name="Banfield J.F."/>
        </authorList>
    </citation>
    <scope>NUCLEOTIDE SEQUENCE [LARGE SCALE GENOMIC DNA]</scope>
</reference>
<dbReference type="SUPFAM" id="SSF89447">
    <property type="entry name" value="AbrB/MazE/MraZ-like"/>
    <property type="match status" value="1"/>
</dbReference>
<dbReference type="AlphaFoldDB" id="A0A1F4VLI2"/>
<dbReference type="InterPro" id="IPR037914">
    <property type="entry name" value="SpoVT-AbrB_sf"/>
</dbReference>
<protein>
    <recommendedName>
        <fullName evidence="3">SpoVT-AbrB domain-containing protein</fullName>
    </recommendedName>
</protein>
<proteinExistence type="predicted"/>
<dbReference type="STRING" id="1802630.A3H26_02035"/>
<accession>A0A1F4VLI2</accession>
<evidence type="ECO:0008006" key="3">
    <source>
        <dbReference type="Google" id="ProtNLM"/>
    </source>
</evidence>
<comment type="caution">
    <text evidence="1">The sequence shown here is derived from an EMBL/GenBank/DDBJ whole genome shotgun (WGS) entry which is preliminary data.</text>
</comment>
<sequence length="98" mass="11308">MIIGKIVNTNNKGQLVIPQEYREMFGITGNMNLNIIPKSTGLFIQPITRVIPNTPTDDVYSQILEKTVGAWNDDGFDETTKKRRKIELEASDRRRKEW</sequence>
<evidence type="ECO:0000313" key="2">
    <source>
        <dbReference type="Proteomes" id="UP000177763"/>
    </source>
</evidence>
<dbReference type="EMBL" id="MEVN01000006">
    <property type="protein sequence ID" value="OGC57758.1"/>
    <property type="molecule type" value="Genomic_DNA"/>
</dbReference>
<evidence type="ECO:0000313" key="1">
    <source>
        <dbReference type="EMBL" id="OGC57758.1"/>
    </source>
</evidence>
<dbReference type="Proteomes" id="UP000177763">
    <property type="component" value="Unassembled WGS sequence"/>
</dbReference>
<organism evidence="1 2">
    <name type="scientific">candidate division WWE3 bacterium RIFCSPLOWO2_12_FULL_36_10</name>
    <dbReference type="NCBI Taxonomy" id="1802630"/>
    <lineage>
        <taxon>Bacteria</taxon>
        <taxon>Katanobacteria</taxon>
    </lineage>
</organism>
<gene>
    <name evidence="1" type="ORF">A3H26_02035</name>
</gene>